<dbReference type="PANTHER" id="PTHR13173">
    <property type="entry name" value="WW DOMAIN BINDING PROTEIN 4"/>
    <property type="match status" value="1"/>
</dbReference>
<evidence type="ECO:0000313" key="1">
    <source>
        <dbReference type="Proteomes" id="UP000035642"/>
    </source>
</evidence>
<dbReference type="STRING" id="6313.A0A0K0CWR2"/>
<name>A0A0K0CWR2_ANGCA</name>
<reference evidence="2" key="2">
    <citation type="submission" date="2017-02" db="UniProtKB">
        <authorList>
            <consortium name="WormBaseParasite"/>
        </authorList>
    </citation>
    <scope>IDENTIFICATION</scope>
</reference>
<protein>
    <submittedName>
        <fullName evidence="2">U1-type domain-containing protein</fullName>
    </submittedName>
</protein>
<dbReference type="InterPro" id="IPR040023">
    <property type="entry name" value="WBP4"/>
</dbReference>
<accession>A0A0K0CWR2</accession>
<dbReference type="AlphaFoldDB" id="A0A0K0CWR2"/>
<dbReference type="GO" id="GO:0003723">
    <property type="term" value="F:RNA binding"/>
    <property type="evidence" value="ECO:0007669"/>
    <property type="project" value="TreeGrafter"/>
</dbReference>
<dbReference type="GO" id="GO:0000398">
    <property type="term" value="P:mRNA splicing, via spliceosome"/>
    <property type="evidence" value="ECO:0007669"/>
    <property type="project" value="InterPro"/>
</dbReference>
<dbReference type="GO" id="GO:0071011">
    <property type="term" value="C:precatalytic spliceosome"/>
    <property type="evidence" value="ECO:0007669"/>
    <property type="project" value="TreeGrafter"/>
</dbReference>
<dbReference type="WBParaSite" id="ACAC_0000191401-mRNA-1">
    <property type="protein sequence ID" value="ACAC_0000191401-mRNA-1"/>
    <property type="gene ID" value="ACAC_0000191401"/>
</dbReference>
<evidence type="ECO:0000313" key="2">
    <source>
        <dbReference type="WBParaSite" id="ACAC_0000191401-mRNA-1"/>
    </source>
</evidence>
<sequence>FGSKFCEYLSIVWFGDNRASIEFHERGKKHKEALAAKLRELSRASREKEKAVSFLKWPFIFEIFCHTRNSIHRALATGLSSKIFDPRQLKDIGSMAREMAKRKNEMQEIKAEKRVRHCQLLQNCFKRQKK</sequence>
<keyword evidence="1" id="KW-1185">Reference proteome</keyword>
<dbReference type="Proteomes" id="UP000035642">
    <property type="component" value="Unassembled WGS sequence"/>
</dbReference>
<reference evidence="1" key="1">
    <citation type="submission" date="2012-09" db="EMBL/GenBank/DDBJ databases">
        <authorList>
            <person name="Martin A.A."/>
        </authorList>
    </citation>
    <scope>NUCLEOTIDE SEQUENCE</scope>
</reference>
<dbReference type="PANTHER" id="PTHR13173:SF10">
    <property type="entry name" value="WW DOMAIN-BINDING PROTEIN 4"/>
    <property type="match status" value="1"/>
</dbReference>
<proteinExistence type="predicted"/>
<organism evidence="1 2">
    <name type="scientific">Angiostrongylus cantonensis</name>
    <name type="common">Rat lungworm</name>
    <dbReference type="NCBI Taxonomy" id="6313"/>
    <lineage>
        <taxon>Eukaryota</taxon>
        <taxon>Metazoa</taxon>
        <taxon>Ecdysozoa</taxon>
        <taxon>Nematoda</taxon>
        <taxon>Chromadorea</taxon>
        <taxon>Rhabditida</taxon>
        <taxon>Rhabditina</taxon>
        <taxon>Rhabditomorpha</taxon>
        <taxon>Strongyloidea</taxon>
        <taxon>Metastrongylidae</taxon>
        <taxon>Angiostrongylus</taxon>
    </lineage>
</organism>